<feature type="transmembrane region" description="Helical" evidence="1">
    <location>
        <begin position="567"/>
        <end position="584"/>
    </location>
</feature>
<feature type="transmembrane region" description="Helical" evidence="1">
    <location>
        <begin position="235"/>
        <end position="252"/>
    </location>
</feature>
<organism evidence="2 3">
    <name type="scientific">Roseburia yibonii</name>
    <dbReference type="NCBI Taxonomy" id="2763063"/>
    <lineage>
        <taxon>Bacteria</taxon>
        <taxon>Bacillati</taxon>
        <taxon>Bacillota</taxon>
        <taxon>Clostridia</taxon>
        <taxon>Lachnospirales</taxon>
        <taxon>Lachnospiraceae</taxon>
        <taxon>Roseburia</taxon>
    </lineage>
</organism>
<proteinExistence type="predicted"/>
<feature type="transmembrane region" description="Helical" evidence="1">
    <location>
        <begin position="335"/>
        <end position="353"/>
    </location>
</feature>
<dbReference type="RefSeq" id="WP_186981502.1">
    <property type="nucleotide sequence ID" value="NZ_JACOQH010000001.1"/>
</dbReference>
<dbReference type="Proteomes" id="UP000621540">
    <property type="component" value="Unassembled WGS sequence"/>
</dbReference>
<feature type="transmembrane region" description="Helical" evidence="1">
    <location>
        <begin position="658"/>
        <end position="676"/>
    </location>
</feature>
<keyword evidence="3" id="KW-1185">Reference proteome</keyword>
<feature type="transmembrane region" description="Helical" evidence="1">
    <location>
        <begin position="596"/>
        <end position="617"/>
    </location>
</feature>
<gene>
    <name evidence="2" type="ORF">H8Z76_02000</name>
</gene>
<dbReference type="Pfam" id="PF09913">
    <property type="entry name" value="DUF2142"/>
    <property type="match status" value="1"/>
</dbReference>
<evidence type="ECO:0000313" key="3">
    <source>
        <dbReference type="Proteomes" id="UP000621540"/>
    </source>
</evidence>
<evidence type="ECO:0000256" key="1">
    <source>
        <dbReference type="SAM" id="Phobius"/>
    </source>
</evidence>
<dbReference type="InterPro" id="IPR018674">
    <property type="entry name" value="DUF2142_membrane"/>
</dbReference>
<reference evidence="2 3" key="1">
    <citation type="submission" date="2020-08" db="EMBL/GenBank/DDBJ databases">
        <title>Genome public.</title>
        <authorList>
            <person name="Liu C."/>
            <person name="Sun Q."/>
        </authorList>
    </citation>
    <scope>NUCLEOTIDE SEQUENCE [LARGE SCALE GENOMIC DNA]</scope>
    <source>
        <strain evidence="2 3">BX0805</strain>
    </source>
</reference>
<protein>
    <submittedName>
        <fullName evidence="2">DUF2142 domain-containing protein</fullName>
    </submittedName>
</protein>
<name>A0ABR7I7P5_9FIRM</name>
<keyword evidence="1" id="KW-1133">Transmembrane helix</keyword>
<feature type="transmembrane region" description="Helical" evidence="1">
    <location>
        <begin position="12"/>
        <end position="34"/>
    </location>
</feature>
<feature type="transmembrane region" description="Helical" evidence="1">
    <location>
        <begin position="482"/>
        <end position="504"/>
    </location>
</feature>
<comment type="caution">
    <text evidence="2">The sequence shown here is derived from an EMBL/GenBank/DDBJ whole genome shotgun (WGS) entry which is preliminary data.</text>
</comment>
<dbReference type="EMBL" id="JACOQH010000001">
    <property type="protein sequence ID" value="MBC5752809.1"/>
    <property type="molecule type" value="Genomic_DNA"/>
</dbReference>
<accession>A0ABR7I7P5</accession>
<sequence length="682" mass="77067">MNKLLQKVKENLNLKVILGFVVMTVIFMVGRSVVYVNEIEPRREDVYTADVISGDKKGTMLPLKEGMTVTQTFVYPQDQMMAVGVELYSDAYKNKGEFSMKVYDMETNELLGEDTFDASQLTDMRAAAIDDVSYFNVGTPNDISGNENRYMRIEFSVVSLSEKSSVYLYANGNTKYNQAQVTGADTEDPLNIVVRGYCYHYGYWAEFFKWGTNVIYFMLAGCYILIMVFRAKPHQIFVIAGTCMALCYAFLLPPGTVPDEIGHIETTYYYSNKLLGIEEPDAESIYVRKTDQEAIGKLQTTPTLKEYNYFILNITHRSDDTKLVKIDATKGSDNWLLYAPAILGVTAGRLIGLNGITTLYAGRFFMMFVYLIFAFFAIKRVPVGKAAMFIIVLSPMFIQQSCSYSYDAMPIELTTLFVAELFSVLYEDRKIKKRDIIILSALAFVIASCKAGTYIPECLLLFLIPKEKYESEKQCRRMRIGFLVVMILGFLINSIPYLMMVLGITEATTELQQYSNSLNCYTVSDVLFNPGNTVRVLITTFLQYIDFYFEGSFAGPLGWLNIGINPMWGYLMAGLMLLGLTAVKDEPEYITKKQRVWIALALLATVAMVTAAMFVSWTGKGSTTISGIQGRYFTPILFYFFFLFRGKFIKIAHNVDNAIMYFGIALNVIVISNILSSTQTVM</sequence>
<feature type="transmembrane region" description="Helical" evidence="1">
    <location>
        <begin position="359"/>
        <end position="378"/>
    </location>
</feature>
<keyword evidence="1" id="KW-0472">Membrane</keyword>
<feature type="transmembrane region" description="Helical" evidence="1">
    <location>
        <begin position="629"/>
        <end position="646"/>
    </location>
</feature>
<evidence type="ECO:0000313" key="2">
    <source>
        <dbReference type="EMBL" id="MBC5752809.1"/>
    </source>
</evidence>
<keyword evidence="1" id="KW-0812">Transmembrane</keyword>
<feature type="transmembrane region" description="Helical" evidence="1">
    <location>
        <begin position="210"/>
        <end position="229"/>
    </location>
</feature>